<dbReference type="EMBL" id="DWYZ01000206">
    <property type="protein sequence ID" value="HJB29282.1"/>
    <property type="molecule type" value="Genomic_DNA"/>
</dbReference>
<gene>
    <name evidence="2" type="ORF">IAA06_10890</name>
</gene>
<keyword evidence="1" id="KW-0812">Transmembrane</keyword>
<evidence type="ECO:0000313" key="3">
    <source>
        <dbReference type="Proteomes" id="UP000823842"/>
    </source>
</evidence>
<proteinExistence type="predicted"/>
<keyword evidence="1" id="KW-1133">Transmembrane helix</keyword>
<keyword evidence="1" id="KW-0472">Membrane</keyword>
<sequence>MDERMKNIVTTILSIIFFAVCIALVVIGQRNIGPQGTLVMLLGLAGLILLLYRYNRKFK</sequence>
<dbReference type="AlphaFoldDB" id="A0A9D2LTQ8"/>
<protein>
    <submittedName>
        <fullName evidence="2">Uncharacterized protein</fullName>
    </submittedName>
</protein>
<reference evidence="2" key="1">
    <citation type="journal article" date="2021" name="PeerJ">
        <title>Extensive microbial diversity within the chicken gut microbiome revealed by metagenomics and culture.</title>
        <authorList>
            <person name="Gilroy R."/>
            <person name="Ravi A."/>
            <person name="Getino M."/>
            <person name="Pursley I."/>
            <person name="Horton D.L."/>
            <person name="Alikhan N.F."/>
            <person name="Baker D."/>
            <person name="Gharbi K."/>
            <person name="Hall N."/>
            <person name="Watson M."/>
            <person name="Adriaenssens E.M."/>
            <person name="Foster-Nyarko E."/>
            <person name="Jarju S."/>
            <person name="Secka A."/>
            <person name="Antonio M."/>
            <person name="Oren A."/>
            <person name="Chaudhuri R.R."/>
            <person name="La Ragione R."/>
            <person name="Hildebrand F."/>
            <person name="Pallen M.J."/>
        </authorList>
    </citation>
    <scope>NUCLEOTIDE SEQUENCE</scope>
    <source>
        <strain evidence="2">ChiSjej1B19-5720</strain>
    </source>
</reference>
<dbReference type="Proteomes" id="UP000823842">
    <property type="component" value="Unassembled WGS sequence"/>
</dbReference>
<feature type="transmembrane region" description="Helical" evidence="1">
    <location>
        <begin position="7"/>
        <end position="27"/>
    </location>
</feature>
<comment type="caution">
    <text evidence="2">The sequence shown here is derived from an EMBL/GenBank/DDBJ whole genome shotgun (WGS) entry which is preliminary data.</text>
</comment>
<feature type="transmembrane region" description="Helical" evidence="1">
    <location>
        <begin position="33"/>
        <end position="52"/>
    </location>
</feature>
<accession>A0A9D2LTQ8</accession>
<evidence type="ECO:0000256" key="1">
    <source>
        <dbReference type="SAM" id="Phobius"/>
    </source>
</evidence>
<evidence type="ECO:0000313" key="2">
    <source>
        <dbReference type="EMBL" id="HJB29282.1"/>
    </source>
</evidence>
<dbReference type="InterPro" id="IPR054198">
    <property type="entry name" value="DUF6903"/>
</dbReference>
<dbReference type="Pfam" id="PF21844">
    <property type="entry name" value="DUF6903"/>
    <property type="match status" value="1"/>
</dbReference>
<name>A0A9D2LTQ8_9FIRM</name>
<reference evidence="2" key="2">
    <citation type="submission" date="2021-04" db="EMBL/GenBank/DDBJ databases">
        <authorList>
            <person name="Gilroy R."/>
        </authorList>
    </citation>
    <scope>NUCLEOTIDE SEQUENCE</scope>
    <source>
        <strain evidence="2">ChiSjej1B19-5720</strain>
    </source>
</reference>
<organism evidence="2 3">
    <name type="scientific">Candidatus Blautia faecavium</name>
    <dbReference type="NCBI Taxonomy" id="2838487"/>
    <lineage>
        <taxon>Bacteria</taxon>
        <taxon>Bacillati</taxon>
        <taxon>Bacillota</taxon>
        <taxon>Clostridia</taxon>
        <taxon>Lachnospirales</taxon>
        <taxon>Lachnospiraceae</taxon>
        <taxon>Blautia</taxon>
    </lineage>
</organism>